<accession>A0A917NZ44</accession>
<gene>
    <name evidence="6" type="ORF">GCM10011320_57640</name>
</gene>
<name>A0A917NZ44_9PROT</name>
<dbReference type="Proteomes" id="UP000661507">
    <property type="component" value="Unassembled WGS sequence"/>
</dbReference>
<evidence type="ECO:0000256" key="4">
    <source>
        <dbReference type="ARBA" id="ARBA00030169"/>
    </source>
</evidence>
<comment type="caution">
    <text evidence="6">The sequence shown here is derived from an EMBL/GenBank/DDBJ whole genome shotgun (WGS) entry which is preliminary data.</text>
</comment>
<comment type="cofactor">
    <cofactor evidence="1">
        <name>a divalent metal cation</name>
        <dbReference type="ChEBI" id="CHEBI:60240"/>
    </cofactor>
</comment>
<organism evidence="6 7">
    <name type="scientific">Neoroseomonas lacus</name>
    <dbReference type="NCBI Taxonomy" id="287609"/>
    <lineage>
        <taxon>Bacteria</taxon>
        <taxon>Pseudomonadati</taxon>
        <taxon>Pseudomonadota</taxon>
        <taxon>Alphaproteobacteria</taxon>
        <taxon>Acetobacterales</taxon>
        <taxon>Acetobacteraceae</taxon>
        <taxon>Neoroseomonas</taxon>
    </lineage>
</organism>
<keyword evidence="6" id="KW-0808">Transferase</keyword>
<dbReference type="InterPro" id="IPR036704">
    <property type="entry name" value="RraA/RraA-like_sf"/>
</dbReference>
<comment type="cofactor">
    <cofactor evidence="5">
        <name>Mg(2+)</name>
        <dbReference type="ChEBI" id="CHEBI:18420"/>
    </cofactor>
</comment>
<proteinExistence type="predicted"/>
<dbReference type="CDD" id="cd16841">
    <property type="entry name" value="RraA_family"/>
    <property type="match status" value="1"/>
</dbReference>
<dbReference type="Gene3D" id="3.50.30.40">
    <property type="entry name" value="Ribonuclease E inhibitor RraA/RraA-like"/>
    <property type="match status" value="1"/>
</dbReference>
<dbReference type="PANTHER" id="PTHR33254:SF4">
    <property type="entry name" value="4-HYDROXY-4-METHYL-2-OXOGLUTARATE ALDOLASE 3-RELATED"/>
    <property type="match status" value="1"/>
</dbReference>
<sequence length="225" mass="23981">MDIEATIATLRRYDTPTVWNALTKLRGNRIEGLTFGRPVASDPAMRMVGYAVTARMTSDHPAPLTQAEKDAIRFAYYRVVGNAPGPRIVVMEDVGERPGLGAIWGEVHAAIHRGLGCVGVITNGAVRDLDALDGFPILAGSICLGNGFTQIRSVNEPVSVFGLTVHPGDLIHADRHGAMIVPPEQLEALPGAIDALLAAEQATIQATRAPGFDAEALISLWQKTN</sequence>
<feature type="binding site" evidence="5">
    <location>
        <position position="128"/>
    </location>
    <ligand>
        <name>Mg(2+)</name>
        <dbReference type="ChEBI" id="CHEBI:18420"/>
    </ligand>
</feature>
<feature type="binding site" evidence="5">
    <location>
        <position position="127"/>
    </location>
    <ligand>
        <name>substrate</name>
    </ligand>
</feature>
<dbReference type="GO" id="GO:0016746">
    <property type="term" value="F:acyltransferase activity"/>
    <property type="evidence" value="ECO:0007669"/>
    <property type="project" value="UniProtKB-KW"/>
</dbReference>
<reference evidence="6" key="2">
    <citation type="submission" date="2020-09" db="EMBL/GenBank/DDBJ databases">
        <authorList>
            <person name="Sun Q."/>
            <person name="Zhou Y."/>
        </authorList>
    </citation>
    <scope>NUCLEOTIDE SEQUENCE</scope>
    <source>
        <strain evidence="6">CGMCC 1.3617</strain>
    </source>
</reference>
<dbReference type="AlphaFoldDB" id="A0A917NZ44"/>
<evidence type="ECO:0000256" key="1">
    <source>
        <dbReference type="ARBA" id="ARBA00001968"/>
    </source>
</evidence>
<evidence type="ECO:0000313" key="6">
    <source>
        <dbReference type="EMBL" id="GGJ42459.1"/>
    </source>
</evidence>
<protein>
    <recommendedName>
        <fullName evidence="2">Putative 4-hydroxy-4-methyl-2-oxoglutarate aldolase</fullName>
    </recommendedName>
    <alternativeName>
        <fullName evidence="3">Regulator of ribonuclease activity homolog</fullName>
    </alternativeName>
    <alternativeName>
        <fullName evidence="4">RraA-like protein</fullName>
    </alternativeName>
</protein>
<dbReference type="GO" id="GO:0046872">
    <property type="term" value="F:metal ion binding"/>
    <property type="evidence" value="ECO:0007669"/>
    <property type="project" value="UniProtKB-KW"/>
</dbReference>
<dbReference type="SUPFAM" id="SSF89562">
    <property type="entry name" value="RraA-like"/>
    <property type="match status" value="1"/>
</dbReference>
<dbReference type="RefSeq" id="WP_188973412.1">
    <property type="nucleotide sequence ID" value="NZ_BMKW01000023.1"/>
</dbReference>
<dbReference type="PANTHER" id="PTHR33254">
    <property type="entry name" value="4-HYDROXY-4-METHYL-2-OXOGLUTARATE ALDOLASE 3-RELATED"/>
    <property type="match status" value="1"/>
</dbReference>
<evidence type="ECO:0000256" key="2">
    <source>
        <dbReference type="ARBA" id="ARBA00016549"/>
    </source>
</evidence>
<evidence type="ECO:0000256" key="5">
    <source>
        <dbReference type="PIRSR" id="PIRSR605493-1"/>
    </source>
</evidence>
<dbReference type="Pfam" id="PF03737">
    <property type="entry name" value="RraA-like"/>
    <property type="match status" value="1"/>
</dbReference>
<dbReference type="EMBL" id="BMKW01000023">
    <property type="protein sequence ID" value="GGJ42459.1"/>
    <property type="molecule type" value="Genomic_DNA"/>
</dbReference>
<dbReference type="InterPro" id="IPR005493">
    <property type="entry name" value="RraA/RraA-like"/>
</dbReference>
<keyword evidence="6" id="KW-0012">Acyltransferase</keyword>
<evidence type="ECO:0000313" key="7">
    <source>
        <dbReference type="Proteomes" id="UP000661507"/>
    </source>
</evidence>
<keyword evidence="5" id="KW-0479">Metal-binding</keyword>
<keyword evidence="5" id="KW-0460">Magnesium</keyword>
<reference evidence="6" key="1">
    <citation type="journal article" date="2014" name="Int. J. Syst. Evol. Microbiol.">
        <title>Complete genome sequence of Corynebacterium casei LMG S-19264T (=DSM 44701T), isolated from a smear-ripened cheese.</title>
        <authorList>
            <consortium name="US DOE Joint Genome Institute (JGI-PGF)"/>
            <person name="Walter F."/>
            <person name="Albersmeier A."/>
            <person name="Kalinowski J."/>
            <person name="Ruckert C."/>
        </authorList>
    </citation>
    <scope>NUCLEOTIDE SEQUENCE</scope>
    <source>
        <strain evidence="6">CGMCC 1.3617</strain>
    </source>
</reference>
<evidence type="ECO:0000256" key="3">
    <source>
        <dbReference type="ARBA" id="ARBA00029596"/>
    </source>
</evidence>
<keyword evidence="7" id="KW-1185">Reference proteome</keyword>